<keyword evidence="2" id="KW-0472">Membrane</keyword>
<comment type="caution">
    <text evidence="4">The sequence shown here is derived from an EMBL/GenBank/DDBJ whole genome shotgun (WGS) entry which is preliminary data.</text>
</comment>
<dbReference type="OrthoDB" id="273452at2759"/>
<evidence type="ECO:0000313" key="5">
    <source>
        <dbReference type="Proteomes" id="UP000193411"/>
    </source>
</evidence>
<evidence type="ECO:0000259" key="3">
    <source>
        <dbReference type="Pfam" id="PF05057"/>
    </source>
</evidence>
<keyword evidence="5" id="KW-1185">Reference proteome</keyword>
<dbReference type="InterPro" id="IPR029058">
    <property type="entry name" value="AB_hydrolase_fold"/>
</dbReference>
<dbReference type="Pfam" id="PF05057">
    <property type="entry name" value="DUF676"/>
    <property type="match status" value="1"/>
</dbReference>
<dbReference type="PANTHER" id="PTHR12482:SF62">
    <property type="entry name" value="LIPASE ROG1-RELATED"/>
    <property type="match status" value="1"/>
</dbReference>
<dbReference type="SUPFAM" id="SSF53474">
    <property type="entry name" value="alpha/beta-Hydrolases"/>
    <property type="match status" value="1"/>
</dbReference>
<dbReference type="EMBL" id="MCFL01000015">
    <property type="protein sequence ID" value="ORZ36784.1"/>
    <property type="molecule type" value="Genomic_DNA"/>
</dbReference>
<dbReference type="InterPro" id="IPR007751">
    <property type="entry name" value="DUF676_lipase-like"/>
</dbReference>
<dbReference type="PANTHER" id="PTHR12482">
    <property type="entry name" value="LIPASE ROG1-RELATED-RELATED"/>
    <property type="match status" value="1"/>
</dbReference>
<sequence length="377" mass="41899">MKQMGESASMSRRKSGWAKECICWCLYGNSSHVRFVVDTMADKHPDLVVLNCSSYGVTLTLDGIDVCGERMIREIMEFKRQCHIRKISFLGYSLGGLIIRYAAGRLLQSGFFDAIEPMNFITMATPHLGIISQRAYVTSLILFRTGLQGTLNDTEYSAPLLWVLTDPNMPFMQALKLFPHIYIAANVVGDRTVPYLTASAQLVNPYDTCPPVPLDPSNPVIVRPASDPPPAKRGMEALKAQAETAARMTVFLAVIVPILVVAWTVLGPVGVYQARQAQARHAKSDIKHAGVELSAEDRRKLEALALEVKTLPGAQDEWQRRIAQTLEEELKGKMTRVDVWLGEWRHTHAIIVVRKPSVAMHREGIPAVEHIAGLFKS</sequence>
<dbReference type="InterPro" id="IPR044294">
    <property type="entry name" value="Lipase-like"/>
</dbReference>
<name>A0A1Y2HS69_9FUNG</name>
<dbReference type="Proteomes" id="UP000193411">
    <property type="component" value="Unassembled WGS sequence"/>
</dbReference>
<gene>
    <name evidence="4" type="ORF">BCR44DRAFT_1059792</name>
</gene>
<feature type="transmembrane region" description="Helical" evidence="2">
    <location>
        <begin position="245"/>
        <end position="266"/>
    </location>
</feature>
<evidence type="ECO:0000256" key="1">
    <source>
        <dbReference type="ARBA" id="ARBA00007920"/>
    </source>
</evidence>
<accession>A0A1Y2HS69</accession>
<feature type="domain" description="DUF676" evidence="3">
    <location>
        <begin position="26"/>
        <end position="199"/>
    </location>
</feature>
<reference evidence="4 5" key="1">
    <citation type="submission" date="2016-07" db="EMBL/GenBank/DDBJ databases">
        <title>Pervasive Adenine N6-methylation of Active Genes in Fungi.</title>
        <authorList>
            <consortium name="DOE Joint Genome Institute"/>
            <person name="Mondo S.J."/>
            <person name="Dannebaum R.O."/>
            <person name="Kuo R.C."/>
            <person name="Labutti K."/>
            <person name="Haridas S."/>
            <person name="Kuo A."/>
            <person name="Salamov A."/>
            <person name="Ahrendt S.R."/>
            <person name="Lipzen A."/>
            <person name="Sullivan W."/>
            <person name="Andreopoulos W.B."/>
            <person name="Clum A."/>
            <person name="Lindquist E."/>
            <person name="Daum C."/>
            <person name="Ramamoorthy G.K."/>
            <person name="Gryganskyi A."/>
            <person name="Culley D."/>
            <person name="Magnuson J.K."/>
            <person name="James T.Y."/>
            <person name="O'Malley M.A."/>
            <person name="Stajich J.E."/>
            <person name="Spatafora J.W."/>
            <person name="Visel A."/>
            <person name="Grigoriev I.V."/>
        </authorList>
    </citation>
    <scope>NUCLEOTIDE SEQUENCE [LARGE SCALE GENOMIC DNA]</scope>
    <source>
        <strain evidence="4 5">PL171</strain>
    </source>
</reference>
<dbReference type="AlphaFoldDB" id="A0A1Y2HS69"/>
<evidence type="ECO:0000313" key="4">
    <source>
        <dbReference type="EMBL" id="ORZ36784.1"/>
    </source>
</evidence>
<protein>
    <submittedName>
        <fullName evidence="4">Putative serine esterase-domain-containing protein</fullName>
    </submittedName>
</protein>
<organism evidence="4 5">
    <name type="scientific">Catenaria anguillulae PL171</name>
    <dbReference type="NCBI Taxonomy" id="765915"/>
    <lineage>
        <taxon>Eukaryota</taxon>
        <taxon>Fungi</taxon>
        <taxon>Fungi incertae sedis</taxon>
        <taxon>Blastocladiomycota</taxon>
        <taxon>Blastocladiomycetes</taxon>
        <taxon>Blastocladiales</taxon>
        <taxon>Catenariaceae</taxon>
        <taxon>Catenaria</taxon>
    </lineage>
</organism>
<evidence type="ECO:0000256" key="2">
    <source>
        <dbReference type="SAM" id="Phobius"/>
    </source>
</evidence>
<comment type="similarity">
    <text evidence="1">Belongs to the putative lipase ROG1 family.</text>
</comment>
<keyword evidence="2" id="KW-1133">Transmembrane helix</keyword>
<proteinExistence type="inferred from homology"/>
<keyword evidence="2" id="KW-0812">Transmembrane</keyword>
<dbReference type="Gene3D" id="3.40.50.1820">
    <property type="entry name" value="alpha/beta hydrolase"/>
    <property type="match status" value="1"/>
</dbReference>